<evidence type="ECO:0000256" key="8">
    <source>
        <dbReference type="ARBA" id="ARBA00023136"/>
    </source>
</evidence>
<keyword evidence="5" id="KW-0133">Cell shape</keyword>
<keyword evidence="6" id="KW-0573">Peptidoglycan synthesis</keyword>
<comment type="catalytic activity">
    <reaction evidence="15">
        <text>[GlcNAc-(1-&gt;4)-Mur2Ac(oyl-L-Ala-gamma-D-Glu-L-Lys-D-Ala-D-Ala)](n)-di-trans,octa-cis-undecaprenyl diphosphate + beta-D-GlcNAc-(1-&gt;4)-Mur2Ac(oyl-L-Ala-gamma-D-Glu-L-Lys-D-Ala-D-Ala)-di-trans,octa-cis-undecaprenyl diphosphate = [GlcNAc-(1-&gt;4)-Mur2Ac(oyl-L-Ala-gamma-D-Glu-L-Lys-D-Ala-D-Ala)](n+1)-di-trans,octa-cis-undecaprenyl diphosphate + di-trans,octa-cis-undecaprenyl diphosphate + H(+)</text>
        <dbReference type="Rhea" id="RHEA:23708"/>
        <dbReference type="Rhea" id="RHEA-COMP:9602"/>
        <dbReference type="Rhea" id="RHEA-COMP:9603"/>
        <dbReference type="ChEBI" id="CHEBI:15378"/>
        <dbReference type="ChEBI" id="CHEBI:58405"/>
        <dbReference type="ChEBI" id="CHEBI:60033"/>
        <dbReference type="ChEBI" id="CHEBI:78435"/>
        <dbReference type="EC" id="2.4.99.28"/>
    </reaction>
</comment>
<keyword evidence="2" id="KW-0328">Glycosyltransferase</keyword>
<feature type="transmembrane region" description="Helical" evidence="17">
    <location>
        <begin position="45"/>
        <end position="66"/>
    </location>
</feature>
<evidence type="ECO:0000256" key="16">
    <source>
        <dbReference type="SAM" id="MobiDB-lite"/>
    </source>
</evidence>
<proteinExistence type="inferred from homology"/>
<reference evidence="19" key="1">
    <citation type="journal article" date="2019" name="Int. J. Syst. Evol. Microbiol.">
        <title>The Global Catalogue of Microorganisms (GCM) 10K type strain sequencing project: providing services to taxonomists for standard genome sequencing and annotation.</title>
        <authorList>
            <consortium name="The Broad Institute Genomics Platform"/>
            <consortium name="The Broad Institute Genome Sequencing Center for Infectious Disease"/>
            <person name="Wu L."/>
            <person name="Ma J."/>
        </authorList>
    </citation>
    <scope>NUCLEOTIDE SEQUENCE [LARGE SCALE GENOMIC DNA]</scope>
    <source>
        <strain evidence="19">CCUG 60898</strain>
    </source>
</reference>
<feature type="transmembrane region" description="Helical" evidence="17">
    <location>
        <begin position="318"/>
        <end position="339"/>
    </location>
</feature>
<evidence type="ECO:0000256" key="15">
    <source>
        <dbReference type="ARBA" id="ARBA00049902"/>
    </source>
</evidence>
<feature type="transmembrane region" description="Helical" evidence="17">
    <location>
        <begin position="194"/>
        <end position="213"/>
    </location>
</feature>
<dbReference type="Pfam" id="PF01098">
    <property type="entry name" value="FTSW_RODA_SPOVE"/>
    <property type="match status" value="1"/>
</dbReference>
<protein>
    <recommendedName>
        <fullName evidence="12">Probable peptidoglycan glycosyltransferase FtsW</fullName>
        <ecNumber evidence="14">2.4.99.28</ecNumber>
    </recommendedName>
    <alternativeName>
        <fullName evidence="13">Cell division protein FtsW</fullName>
    </alternativeName>
    <alternativeName>
        <fullName evidence="10">Cell wall polymerase</fullName>
    </alternativeName>
    <alternativeName>
        <fullName evidence="9">Peptidoglycan polymerase</fullName>
    </alternativeName>
</protein>
<evidence type="ECO:0000256" key="7">
    <source>
        <dbReference type="ARBA" id="ARBA00022989"/>
    </source>
</evidence>
<dbReference type="EC" id="2.4.99.28" evidence="14"/>
<dbReference type="PANTHER" id="PTHR30474:SF2">
    <property type="entry name" value="PEPTIDOGLYCAN GLYCOSYLTRANSFERASE FTSW-RELATED"/>
    <property type="match status" value="1"/>
</dbReference>
<evidence type="ECO:0000313" key="18">
    <source>
        <dbReference type="EMBL" id="MFD0976450.1"/>
    </source>
</evidence>
<evidence type="ECO:0000256" key="10">
    <source>
        <dbReference type="ARBA" id="ARBA00033270"/>
    </source>
</evidence>
<evidence type="ECO:0000256" key="6">
    <source>
        <dbReference type="ARBA" id="ARBA00022984"/>
    </source>
</evidence>
<comment type="caution">
    <text evidence="18">The sequence shown here is derived from an EMBL/GenBank/DDBJ whole genome shotgun (WGS) entry which is preliminary data.</text>
</comment>
<feature type="transmembrane region" description="Helical" evidence="17">
    <location>
        <begin position="351"/>
        <end position="372"/>
    </location>
</feature>
<evidence type="ECO:0000256" key="14">
    <source>
        <dbReference type="ARBA" id="ARBA00044770"/>
    </source>
</evidence>
<dbReference type="EMBL" id="JBHTJP010000032">
    <property type="protein sequence ID" value="MFD0976450.1"/>
    <property type="molecule type" value="Genomic_DNA"/>
</dbReference>
<feature type="transmembrane region" description="Helical" evidence="17">
    <location>
        <begin position="148"/>
        <end position="166"/>
    </location>
</feature>
<dbReference type="RefSeq" id="WP_380737786.1">
    <property type="nucleotide sequence ID" value="NZ_JBHTJP010000032.1"/>
</dbReference>
<evidence type="ECO:0000256" key="11">
    <source>
        <dbReference type="ARBA" id="ARBA00038053"/>
    </source>
</evidence>
<feature type="transmembrane region" description="Helical" evidence="17">
    <location>
        <begin position="276"/>
        <end position="306"/>
    </location>
</feature>
<feature type="transmembrane region" description="Helical" evidence="17">
    <location>
        <begin position="12"/>
        <end position="33"/>
    </location>
</feature>
<comment type="subcellular location">
    <subcellularLocation>
        <location evidence="1">Membrane</location>
        <topology evidence="1">Multi-pass membrane protein</topology>
    </subcellularLocation>
</comment>
<evidence type="ECO:0000313" key="19">
    <source>
        <dbReference type="Proteomes" id="UP001597100"/>
    </source>
</evidence>
<dbReference type="InterPro" id="IPR001182">
    <property type="entry name" value="FtsW/RodA"/>
</dbReference>
<evidence type="ECO:0000256" key="1">
    <source>
        <dbReference type="ARBA" id="ARBA00004141"/>
    </source>
</evidence>
<sequence>MSNFFSRIKGDKAIWASAGLLAIFSFLPVYSASSNLAYLYGDGSTFQYLVNHFIYLFLGFVIMFFVHKVPYRYFIGISILMLPVLILLLVYTVSQGIVIDGANASRWISIPFINKTFQTSTLASVVLLTYVARYMAKMKDTTFTFQQSILPLWVPVALVLGLILPANFSTTAILFSMVLLVVFIGGYPLKYLGIVIGTGIVALALFVLTAKAFPGLFPNRVDTWISRVENFANDEDTEADYQIEKAKIAIASGGVTGKGIGKSVQRNFLPQSSSDFIYAIIVEEMGLLGAFGVMLAYLMMFFRIIIVATKADSVFGKLLVIGVGLPIIFQALVNMAVAVELFPVTGQTLPLISSGGSSIWMTCLALGMILSVSAKRQEEIQKQEEERELDEENPLEILSEAI</sequence>
<dbReference type="Proteomes" id="UP001597100">
    <property type="component" value="Unassembled WGS sequence"/>
</dbReference>
<feature type="transmembrane region" description="Helical" evidence="17">
    <location>
        <begin position="172"/>
        <end position="189"/>
    </location>
</feature>
<dbReference type="PANTHER" id="PTHR30474">
    <property type="entry name" value="CELL CYCLE PROTEIN"/>
    <property type="match status" value="1"/>
</dbReference>
<evidence type="ECO:0000256" key="13">
    <source>
        <dbReference type="ARBA" id="ARBA00041418"/>
    </source>
</evidence>
<evidence type="ECO:0000256" key="9">
    <source>
        <dbReference type="ARBA" id="ARBA00032370"/>
    </source>
</evidence>
<evidence type="ECO:0000256" key="2">
    <source>
        <dbReference type="ARBA" id="ARBA00022676"/>
    </source>
</evidence>
<accession>A0ABW3IF55</accession>
<evidence type="ECO:0000256" key="4">
    <source>
        <dbReference type="ARBA" id="ARBA00022692"/>
    </source>
</evidence>
<evidence type="ECO:0000256" key="17">
    <source>
        <dbReference type="SAM" id="Phobius"/>
    </source>
</evidence>
<evidence type="ECO:0000256" key="12">
    <source>
        <dbReference type="ARBA" id="ARBA00041185"/>
    </source>
</evidence>
<keyword evidence="3" id="KW-0808">Transferase</keyword>
<keyword evidence="4 17" id="KW-0812">Transmembrane</keyword>
<name>A0ABW3IF55_9FLAO</name>
<feature type="transmembrane region" description="Helical" evidence="17">
    <location>
        <begin position="73"/>
        <end position="97"/>
    </location>
</feature>
<feature type="region of interest" description="Disordered" evidence="16">
    <location>
        <begin position="382"/>
        <end position="402"/>
    </location>
</feature>
<keyword evidence="8 17" id="KW-0472">Membrane</keyword>
<keyword evidence="19" id="KW-1185">Reference proteome</keyword>
<evidence type="ECO:0000256" key="5">
    <source>
        <dbReference type="ARBA" id="ARBA00022960"/>
    </source>
</evidence>
<organism evidence="18 19">
    <name type="scientific">Salinimicrobium gaetbulicola</name>
    <dbReference type="NCBI Taxonomy" id="999702"/>
    <lineage>
        <taxon>Bacteria</taxon>
        <taxon>Pseudomonadati</taxon>
        <taxon>Bacteroidota</taxon>
        <taxon>Flavobacteriia</taxon>
        <taxon>Flavobacteriales</taxon>
        <taxon>Flavobacteriaceae</taxon>
        <taxon>Salinimicrobium</taxon>
    </lineage>
</organism>
<gene>
    <name evidence="18" type="ORF">ACFQ1G_06585</name>
</gene>
<comment type="similarity">
    <text evidence="11">Belongs to the SEDS family. FtsW subfamily.</text>
</comment>
<feature type="transmembrane region" description="Helical" evidence="17">
    <location>
        <begin position="117"/>
        <end position="136"/>
    </location>
</feature>
<evidence type="ECO:0000256" key="3">
    <source>
        <dbReference type="ARBA" id="ARBA00022679"/>
    </source>
</evidence>
<keyword evidence="7 17" id="KW-1133">Transmembrane helix</keyword>